<comment type="subcellular location">
    <subcellularLocation>
        <location evidence="1">Cell membrane</location>
        <topology evidence="1">Multi-pass membrane protein</topology>
    </subcellularLocation>
</comment>
<dbReference type="InterPro" id="IPR007300">
    <property type="entry name" value="CidB/LrgB"/>
</dbReference>
<feature type="transmembrane region" description="Helical" evidence="6">
    <location>
        <begin position="59"/>
        <end position="76"/>
    </location>
</feature>
<comment type="caution">
    <text evidence="7">The sequence shown here is derived from an EMBL/GenBank/DDBJ whole genome shotgun (WGS) entry which is preliminary data.</text>
</comment>
<reference evidence="7 8" key="1">
    <citation type="submission" date="2018-08" db="EMBL/GenBank/DDBJ databases">
        <title>Bacillus jemisoniae sp. nov., Bacillus chryseoplanitiae sp. nov., Bacillus resnikiae sp. nov., and Bacillus frankliniae sp. nov., isolated from Viking spacecraft and associated surfaces.</title>
        <authorList>
            <person name="Seuylemezian A."/>
            <person name="Vaishampayan P."/>
        </authorList>
    </citation>
    <scope>NUCLEOTIDE SEQUENCE [LARGE SCALE GENOMIC DNA]</scope>
    <source>
        <strain evidence="7 8">JJ-247</strain>
    </source>
</reference>
<sequence>MMTFLITIITYIVYRLAKFLYSQRQLPFFHPLLLAPAMLIGIISIVHISASEYIGDAKWLSHMLAPATVAFAVPIYKHRQLVLKYISTILASITAGSLIAIFSSYVLAEAINLKYDFVTSILPRSITTPIAIEVSKETGGLPTLTTVFVIMTGVVGGIVGPMVIKWLSIKNPIAKGLALGMGAHGAGTNKAMEYGEQEATFSSIGMIFAAVITFASGILLIPLLMHLGQLFSL</sequence>
<dbReference type="Pfam" id="PF04172">
    <property type="entry name" value="LrgB"/>
    <property type="match status" value="1"/>
</dbReference>
<keyword evidence="8" id="KW-1185">Reference proteome</keyword>
<dbReference type="GO" id="GO:0005886">
    <property type="term" value="C:plasma membrane"/>
    <property type="evidence" value="ECO:0007669"/>
    <property type="project" value="UniProtKB-SubCell"/>
</dbReference>
<proteinExistence type="predicted"/>
<accession>A0A398AYX0</accession>
<dbReference type="PANTHER" id="PTHR30249">
    <property type="entry name" value="PUTATIVE SEROTONIN TRANSPORTER"/>
    <property type="match status" value="1"/>
</dbReference>
<dbReference type="OrthoDB" id="9811701at2"/>
<gene>
    <name evidence="7" type="ORF">D1970_19635</name>
</gene>
<dbReference type="RefSeq" id="WP_119114551.1">
    <property type="nucleotide sequence ID" value="NZ_CBCSEO010000018.1"/>
</dbReference>
<organism evidence="7 8">
    <name type="scientific">Mesobacillus zeae</name>
    <dbReference type="NCBI Taxonomy" id="1917180"/>
    <lineage>
        <taxon>Bacteria</taxon>
        <taxon>Bacillati</taxon>
        <taxon>Bacillota</taxon>
        <taxon>Bacilli</taxon>
        <taxon>Bacillales</taxon>
        <taxon>Bacillaceae</taxon>
        <taxon>Mesobacillus</taxon>
    </lineage>
</organism>
<evidence type="ECO:0000256" key="4">
    <source>
        <dbReference type="ARBA" id="ARBA00022989"/>
    </source>
</evidence>
<keyword evidence="4 6" id="KW-1133">Transmembrane helix</keyword>
<dbReference type="Proteomes" id="UP000265816">
    <property type="component" value="Unassembled WGS sequence"/>
</dbReference>
<evidence type="ECO:0000313" key="7">
    <source>
        <dbReference type="EMBL" id="RID82244.1"/>
    </source>
</evidence>
<protein>
    <submittedName>
        <fullName evidence="7">LrgB family protein</fullName>
    </submittedName>
</protein>
<name>A0A398AYX0_9BACI</name>
<evidence type="ECO:0000256" key="1">
    <source>
        <dbReference type="ARBA" id="ARBA00004651"/>
    </source>
</evidence>
<evidence type="ECO:0000256" key="5">
    <source>
        <dbReference type="ARBA" id="ARBA00023136"/>
    </source>
</evidence>
<feature type="transmembrane region" description="Helical" evidence="6">
    <location>
        <begin position="144"/>
        <end position="167"/>
    </location>
</feature>
<dbReference type="PANTHER" id="PTHR30249:SF17">
    <property type="entry name" value="HOLIN-LIKE PROTEIN CIDB"/>
    <property type="match status" value="1"/>
</dbReference>
<keyword evidence="3 6" id="KW-0812">Transmembrane</keyword>
<evidence type="ECO:0000313" key="8">
    <source>
        <dbReference type="Proteomes" id="UP000265816"/>
    </source>
</evidence>
<feature type="transmembrane region" description="Helical" evidence="6">
    <location>
        <begin position="199"/>
        <end position="225"/>
    </location>
</feature>
<evidence type="ECO:0000256" key="6">
    <source>
        <dbReference type="SAM" id="Phobius"/>
    </source>
</evidence>
<feature type="transmembrane region" description="Helical" evidence="6">
    <location>
        <begin position="28"/>
        <end position="47"/>
    </location>
</feature>
<feature type="transmembrane region" description="Helical" evidence="6">
    <location>
        <begin position="88"/>
        <end position="108"/>
    </location>
</feature>
<dbReference type="AlphaFoldDB" id="A0A398AYX0"/>
<evidence type="ECO:0000256" key="3">
    <source>
        <dbReference type="ARBA" id="ARBA00022692"/>
    </source>
</evidence>
<keyword evidence="5 6" id="KW-0472">Membrane</keyword>
<keyword evidence="2" id="KW-1003">Cell membrane</keyword>
<evidence type="ECO:0000256" key="2">
    <source>
        <dbReference type="ARBA" id="ARBA00022475"/>
    </source>
</evidence>
<dbReference type="EMBL" id="QWVT01000040">
    <property type="protein sequence ID" value="RID82244.1"/>
    <property type="molecule type" value="Genomic_DNA"/>
</dbReference>